<feature type="compositionally biased region" description="Low complexity" evidence="4">
    <location>
        <begin position="175"/>
        <end position="186"/>
    </location>
</feature>
<dbReference type="GO" id="GO:0021556">
    <property type="term" value="P:central nervous system formation"/>
    <property type="evidence" value="ECO:0007669"/>
    <property type="project" value="TreeGrafter"/>
</dbReference>
<evidence type="ECO:0000256" key="4">
    <source>
        <dbReference type="SAM" id="MobiDB-lite"/>
    </source>
</evidence>
<dbReference type="GO" id="GO:0005615">
    <property type="term" value="C:extracellular space"/>
    <property type="evidence" value="ECO:0007669"/>
    <property type="project" value="UniProtKB-ARBA"/>
</dbReference>
<dbReference type="GO" id="GO:0045087">
    <property type="term" value="P:innate immune response"/>
    <property type="evidence" value="ECO:0007669"/>
    <property type="project" value="TreeGrafter"/>
</dbReference>
<dbReference type="Pfam" id="PF16077">
    <property type="entry name" value="Spaetzle"/>
    <property type="match status" value="1"/>
</dbReference>
<name>A0A9J6FFF6_HAELO</name>
<feature type="region of interest" description="Disordered" evidence="4">
    <location>
        <begin position="33"/>
        <end position="63"/>
    </location>
</feature>
<evidence type="ECO:0000259" key="5">
    <source>
        <dbReference type="Pfam" id="PF16077"/>
    </source>
</evidence>
<dbReference type="OrthoDB" id="6359065at2759"/>
<keyword evidence="2" id="KW-1015">Disulfide bond</keyword>
<dbReference type="Proteomes" id="UP000821853">
    <property type="component" value="Chromosome 1"/>
</dbReference>
<dbReference type="EMBL" id="JABSTR010000001">
    <property type="protein sequence ID" value="KAH9361105.1"/>
    <property type="molecule type" value="Genomic_DNA"/>
</dbReference>
<evidence type="ECO:0000256" key="3">
    <source>
        <dbReference type="ARBA" id="ARBA00023180"/>
    </source>
</evidence>
<evidence type="ECO:0000313" key="7">
    <source>
        <dbReference type="Proteomes" id="UP000821853"/>
    </source>
</evidence>
<dbReference type="InterPro" id="IPR052444">
    <property type="entry name" value="Spz/Toll_ligand-like"/>
</dbReference>
<keyword evidence="1" id="KW-0732">Signal</keyword>
<dbReference type="InterPro" id="IPR032104">
    <property type="entry name" value="Spaetzle"/>
</dbReference>
<feature type="domain" description="Spaetzle" evidence="5">
    <location>
        <begin position="260"/>
        <end position="355"/>
    </location>
</feature>
<sequence length="372" mass="41395">MEPVVVQGEDISSNMVTPEWGWLECYRQRGARTLKQHQSAQTSSSAIKQDKPPGEPRKPIRPPQLPREYLKIFIRPRSGLDVSKASMAELRDAILRAAALETNETREDIIRTNPENNVVVVCKHAMQSSIMHSGNPTALQVLWLATLACCGAVRASPTRLHGFKNVRSARGPPGGRTTNRTTTSRPVVYPASGELRPPLNAQGMPMCATRGLRESAYCVEDASYPTQIIQGVLRNLNVDLSDKEILARQPLNHEDSIDQRVCPTKRKTIYPKSARSADQEWLYVVNDVEYAQAVTTEICADEEAPCDFVSTGLPPGYSSACRQKFAYRKLLAMHPTEKKAYAENFPFPSCCVCYVKSPPLAGRSLNTNRRRN</sequence>
<dbReference type="InterPro" id="IPR029034">
    <property type="entry name" value="Cystine-knot_cytokine"/>
</dbReference>
<dbReference type="PANTHER" id="PTHR23199">
    <property type="entry name" value="NEUROTROPHIN 1-RELATED"/>
    <property type="match status" value="1"/>
</dbReference>
<dbReference type="FunFam" id="2.10.90.10:FF:000056">
    <property type="entry name" value="Protein spaetzle"/>
    <property type="match status" value="1"/>
</dbReference>
<evidence type="ECO:0000313" key="6">
    <source>
        <dbReference type="EMBL" id="KAH9361105.1"/>
    </source>
</evidence>
<reference evidence="6 7" key="1">
    <citation type="journal article" date="2020" name="Cell">
        <title>Large-Scale Comparative Analyses of Tick Genomes Elucidate Their Genetic Diversity and Vector Capacities.</title>
        <authorList>
            <consortium name="Tick Genome and Microbiome Consortium (TIGMIC)"/>
            <person name="Jia N."/>
            <person name="Wang J."/>
            <person name="Shi W."/>
            <person name="Du L."/>
            <person name="Sun Y."/>
            <person name="Zhan W."/>
            <person name="Jiang J.F."/>
            <person name="Wang Q."/>
            <person name="Zhang B."/>
            <person name="Ji P."/>
            <person name="Bell-Sakyi L."/>
            <person name="Cui X.M."/>
            <person name="Yuan T.T."/>
            <person name="Jiang B.G."/>
            <person name="Yang W.F."/>
            <person name="Lam T.T."/>
            <person name="Chang Q.C."/>
            <person name="Ding S.J."/>
            <person name="Wang X.J."/>
            <person name="Zhu J.G."/>
            <person name="Ruan X.D."/>
            <person name="Zhao L."/>
            <person name="Wei J.T."/>
            <person name="Ye R.Z."/>
            <person name="Que T.C."/>
            <person name="Du C.H."/>
            <person name="Zhou Y.H."/>
            <person name="Cheng J.X."/>
            <person name="Dai P.F."/>
            <person name="Guo W.B."/>
            <person name="Han X.H."/>
            <person name="Huang E.J."/>
            <person name="Li L.F."/>
            <person name="Wei W."/>
            <person name="Gao Y.C."/>
            <person name="Liu J.Z."/>
            <person name="Shao H.Z."/>
            <person name="Wang X."/>
            <person name="Wang C.C."/>
            <person name="Yang T.C."/>
            <person name="Huo Q.B."/>
            <person name="Li W."/>
            <person name="Chen H.Y."/>
            <person name="Chen S.E."/>
            <person name="Zhou L.G."/>
            <person name="Ni X.B."/>
            <person name="Tian J.H."/>
            <person name="Sheng Y."/>
            <person name="Liu T."/>
            <person name="Pan Y.S."/>
            <person name="Xia L.Y."/>
            <person name="Li J."/>
            <person name="Zhao F."/>
            <person name="Cao W.C."/>
        </authorList>
    </citation>
    <scope>NUCLEOTIDE SEQUENCE [LARGE SCALE GENOMIC DNA]</scope>
    <source>
        <strain evidence="6">HaeL-2018</strain>
    </source>
</reference>
<dbReference type="SUPFAM" id="SSF57501">
    <property type="entry name" value="Cystine-knot cytokines"/>
    <property type="match status" value="1"/>
</dbReference>
<dbReference type="GO" id="GO:0005121">
    <property type="term" value="F:Toll binding"/>
    <property type="evidence" value="ECO:0007669"/>
    <property type="project" value="TreeGrafter"/>
</dbReference>
<dbReference type="Gene3D" id="2.10.90.10">
    <property type="entry name" value="Cystine-knot cytokines"/>
    <property type="match status" value="1"/>
</dbReference>
<keyword evidence="7" id="KW-1185">Reference proteome</keyword>
<feature type="region of interest" description="Disordered" evidence="4">
    <location>
        <begin position="164"/>
        <end position="195"/>
    </location>
</feature>
<dbReference type="GO" id="GO:0008083">
    <property type="term" value="F:growth factor activity"/>
    <property type="evidence" value="ECO:0007669"/>
    <property type="project" value="TreeGrafter"/>
</dbReference>
<evidence type="ECO:0000256" key="2">
    <source>
        <dbReference type="ARBA" id="ARBA00023157"/>
    </source>
</evidence>
<evidence type="ECO:0000256" key="1">
    <source>
        <dbReference type="ARBA" id="ARBA00022729"/>
    </source>
</evidence>
<dbReference type="AlphaFoldDB" id="A0A9J6FFF6"/>
<keyword evidence="3" id="KW-0325">Glycoprotein</keyword>
<feature type="compositionally biased region" description="Basic and acidic residues" evidence="4">
    <location>
        <begin position="48"/>
        <end position="58"/>
    </location>
</feature>
<dbReference type="VEuPathDB" id="VectorBase:HLOH_064848"/>
<feature type="compositionally biased region" description="Polar residues" evidence="4">
    <location>
        <begin position="36"/>
        <end position="47"/>
    </location>
</feature>
<comment type="caution">
    <text evidence="6">The sequence shown here is derived from an EMBL/GenBank/DDBJ whole genome shotgun (WGS) entry which is preliminary data.</text>
</comment>
<accession>A0A9J6FFF6</accession>
<gene>
    <name evidence="6" type="ORF">HPB48_002967</name>
</gene>
<dbReference type="PANTHER" id="PTHR23199:SF13">
    <property type="entry name" value="PROTEIN SPAETZLE 3"/>
    <property type="match status" value="1"/>
</dbReference>
<protein>
    <recommendedName>
        <fullName evidence="5">Spaetzle domain-containing protein</fullName>
    </recommendedName>
</protein>
<organism evidence="6 7">
    <name type="scientific">Haemaphysalis longicornis</name>
    <name type="common">Bush tick</name>
    <dbReference type="NCBI Taxonomy" id="44386"/>
    <lineage>
        <taxon>Eukaryota</taxon>
        <taxon>Metazoa</taxon>
        <taxon>Ecdysozoa</taxon>
        <taxon>Arthropoda</taxon>
        <taxon>Chelicerata</taxon>
        <taxon>Arachnida</taxon>
        <taxon>Acari</taxon>
        <taxon>Parasitiformes</taxon>
        <taxon>Ixodida</taxon>
        <taxon>Ixodoidea</taxon>
        <taxon>Ixodidae</taxon>
        <taxon>Haemaphysalinae</taxon>
        <taxon>Haemaphysalis</taxon>
    </lineage>
</organism>
<proteinExistence type="predicted"/>